<evidence type="ECO:0000313" key="2">
    <source>
        <dbReference type="Proteomes" id="UP001374599"/>
    </source>
</evidence>
<dbReference type="Proteomes" id="UP001374599">
    <property type="component" value="Unassembled WGS sequence"/>
</dbReference>
<reference evidence="1" key="1">
    <citation type="submission" date="2023-09" db="EMBL/GenBank/DDBJ databases">
        <title>Vallitalea sediminicola and Vallitalea maricola sp. nov., anaerobic bacteria isolated from marine sediment.</title>
        <authorList>
            <person name="Hirano S."/>
            <person name="Maeda A."/>
            <person name="Terahara T."/>
            <person name="Mori K."/>
            <person name="Hamada M."/>
            <person name="Matsumoto R."/>
            <person name="Kobayashi T."/>
        </authorList>
    </citation>
    <scope>NUCLEOTIDE SEQUENCE</scope>
    <source>
        <strain evidence="1">AN17-2</strain>
    </source>
</reference>
<organism evidence="1 2">
    <name type="scientific">Vallitalea maricola</name>
    <dbReference type="NCBI Taxonomy" id="3074433"/>
    <lineage>
        <taxon>Bacteria</taxon>
        <taxon>Bacillati</taxon>
        <taxon>Bacillota</taxon>
        <taxon>Clostridia</taxon>
        <taxon>Lachnospirales</taxon>
        <taxon>Vallitaleaceae</taxon>
        <taxon>Vallitalea</taxon>
    </lineage>
</organism>
<evidence type="ECO:0000313" key="1">
    <source>
        <dbReference type="EMBL" id="GMQ64488.1"/>
    </source>
</evidence>
<proteinExistence type="predicted"/>
<keyword evidence="2" id="KW-1185">Reference proteome</keyword>
<name>A0ACB5UPP7_9FIRM</name>
<comment type="caution">
    <text evidence="1">The sequence shown here is derived from an EMBL/GenBank/DDBJ whole genome shotgun (WGS) entry which is preliminary data.</text>
</comment>
<protein>
    <submittedName>
        <fullName evidence="1">Uncharacterized protein</fullName>
    </submittedName>
</protein>
<gene>
    <name evidence="1" type="ORF">AN2V17_37250</name>
</gene>
<sequence length="1081" mass="124172">MNRKTDGAVTVFLSCILLIIIVFTCTVIDSTRIRVARLQSLRALRNATNSILASYDSQISDEYGMFMLEKQDYINKIEEYANASLEPNENLPEMNRIYKRLYSDDSHRNFNLYDYNLKVTSVIPTDTIVKPDTDYIRLEILEYMKYRAPLLVIEPILEKLKLITKASKTTDYVKKKMEITNEVSKIDDEYRELERLIDGLDISKKGKINYEDFYVKGIIQDKGITRDRCFKEIPNKYIRSRLQGTIFDIYGDINNLRDDIHDFNSCKTSMIDTYRELYYIRQEISELSDDDLADQDELDYLSKCIKKSNELHDSFINQLDTVMVYKDNIERGIANLSNLPAYLESNKLAIEVIEKIQVEGNRIKESIDELENNMNNDKEDIIEQTSNAIENELKELKGKLAIEDNEDKTYTLVNNLLAIKDELQNNIRLLSNNVPHVDELKNMKNNLVNHMVYGEFNTEEKDILYAFMDEIKTTSNLLANQNSYVNTYDDNNYTEKFSSLLYQLENGLHNNYSTKNMVFNYGNMESLSDEEKDKKDPRNEVTDATENIKFNKEDQNVSNEIDKDNIPSVLSSNSEYINLINEEDADFENEENDNFTNKSLDVFGNIADKLKDITYNLRDEIYIGEYIVGNFKSATDNLPDALPLTLSNYSKNDHYLNNEVEYILGGSLDENVNLKHVSNTILGIRFVMNYIHILTNSNKSTLVMSIATSIAGWWTFGLGTYIVAALIMAAWSYAESCVDVRYLLQGRKVAFIKTSGDWYTSLQGITNGIIDEATDHVTDKSLQVIDAASKTVQSNISFITKRLEGGVSEYAEDKLSQVLDEAERSLNYTIDEVDNTIDTIINDSFNNLREGINNRPLPDDYGNIGCNDLIKEIIDAIYNEYVERIVNASYSQVISIKKEILEKFKEKIEEVKQKIINGVLGGIGQISNRFESEINEVVEKTSCKYKDITKKHINSIADKVRKSTVQKVNVDIDNSLKTKGKGSKITSLMPSFSYNDYLRLMLLIGVDNDVKLYRVLDLIQFNLQKSRNENEFNLKDYAAGLDVTAEVSVNFLFFDLPFMPDEAKDLADKGYSFEINTSMVY</sequence>
<dbReference type="EMBL" id="BTPU01000071">
    <property type="protein sequence ID" value="GMQ64488.1"/>
    <property type="molecule type" value="Genomic_DNA"/>
</dbReference>
<accession>A0ACB5UPP7</accession>